<dbReference type="RefSeq" id="WP_165106098.1">
    <property type="nucleotide sequence ID" value="NZ_JAAKYA010000023.1"/>
</dbReference>
<evidence type="ECO:0000256" key="4">
    <source>
        <dbReference type="ARBA" id="ARBA00023136"/>
    </source>
</evidence>
<keyword evidence="7" id="KW-1185">Reference proteome</keyword>
<dbReference type="Proteomes" id="UP000477311">
    <property type="component" value="Unassembled WGS sequence"/>
</dbReference>
<dbReference type="NCBIfam" id="TIGR01352">
    <property type="entry name" value="tonB_Cterm"/>
    <property type="match status" value="1"/>
</dbReference>
<dbReference type="GO" id="GO:0098797">
    <property type="term" value="C:plasma membrane protein complex"/>
    <property type="evidence" value="ECO:0007669"/>
    <property type="project" value="TreeGrafter"/>
</dbReference>
<proteinExistence type="predicted"/>
<accession>A0A6M1RSY4</accession>
<comment type="subcellular location">
    <subcellularLocation>
        <location evidence="1">Membrane</location>
        <topology evidence="1">Single-pass membrane protein</topology>
    </subcellularLocation>
</comment>
<protein>
    <submittedName>
        <fullName evidence="6">Cell envelope integrity protein TolA</fullName>
    </submittedName>
</protein>
<dbReference type="InterPro" id="IPR006260">
    <property type="entry name" value="TonB/TolA_C"/>
</dbReference>
<evidence type="ECO:0000256" key="3">
    <source>
        <dbReference type="ARBA" id="ARBA00022989"/>
    </source>
</evidence>
<evidence type="ECO:0000256" key="1">
    <source>
        <dbReference type="ARBA" id="ARBA00004167"/>
    </source>
</evidence>
<dbReference type="EMBL" id="JAAKYA010000023">
    <property type="protein sequence ID" value="NGO38554.1"/>
    <property type="molecule type" value="Genomic_DNA"/>
</dbReference>
<dbReference type="PANTHER" id="PTHR33446">
    <property type="entry name" value="PROTEIN TONB-RELATED"/>
    <property type="match status" value="1"/>
</dbReference>
<evidence type="ECO:0000256" key="5">
    <source>
        <dbReference type="SAM" id="MobiDB-lite"/>
    </source>
</evidence>
<dbReference type="SUPFAM" id="SSF74653">
    <property type="entry name" value="TolA/TonB C-terminal domain"/>
    <property type="match status" value="1"/>
</dbReference>
<gene>
    <name evidence="6" type="ORF">G4L39_03955</name>
</gene>
<name>A0A6M1RSY4_9BACT</name>
<evidence type="ECO:0000313" key="6">
    <source>
        <dbReference type="EMBL" id="NGO38554.1"/>
    </source>
</evidence>
<dbReference type="GO" id="GO:0031992">
    <property type="term" value="F:energy transducer activity"/>
    <property type="evidence" value="ECO:0007669"/>
    <property type="project" value="TreeGrafter"/>
</dbReference>
<reference evidence="6 7" key="1">
    <citation type="submission" date="2020-02" db="EMBL/GenBank/DDBJ databases">
        <title>Draft genome sequence of Limisphaera ngatamarikiensis NGM72.4T, a thermophilic Verrucomicrobia grouped in subdivision 3.</title>
        <authorList>
            <person name="Carere C.R."/>
            <person name="Steen J."/>
            <person name="Hugenholtz P."/>
            <person name="Stott M.B."/>
        </authorList>
    </citation>
    <scope>NUCLEOTIDE SEQUENCE [LARGE SCALE GENOMIC DNA]</scope>
    <source>
        <strain evidence="6 7">NGM72.4</strain>
    </source>
</reference>
<dbReference type="AlphaFoldDB" id="A0A6M1RSY4"/>
<dbReference type="Gene3D" id="3.30.1150.10">
    <property type="match status" value="1"/>
</dbReference>
<evidence type="ECO:0000313" key="7">
    <source>
        <dbReference type="Proteomes" id="UP000477311"/>
    </source>
</evidence>
<dbReference type="InterPro" id="IPR051045">
    <property type="entry name" value="TonB-dependent_transducer"/>
</dbReference>
<dbReference type="PANTHER" id="PTHR33446:SF11">
    <property type="entry name" value="TONB3"/>
    <property type="match status" value="1"/>
</dbReference>
<keyword evidence="2" id="KW-0812">Transmembrane</keyword>
<dbReference type="Pfam" id="PF13103">
    <property type="entry name" value="TonB_2"/>
    <property type="match status" value="1"/>
</dbReference>
<feature type="compositionally biased region" description="Basic and acidic residues" evidence="5">
    <location>
        <begin position="140"/>
        <end position="162"/>
    </location>
</feature>
<organism evidence="6 7">
    <name type="scientific">Limisphaera ngatamarikiensis</name>
    <dbReference type="NCBI Taxonomy" id="1324935"/>
    <lineage>
        <taxon>Bacteria</taxon>
        <taxon>Pseudomonadati</taxon>
        <taxon>Verrucomicrobiota</taxon>
        <taxon>Verrucomicrobiia</taxon>
        <taxon>Limisphaerales</taxon>
        <taxon>Limisphaeraceae</taxon>
        <taxon>Limisphaera</taxon>
    </lineage>
</organism>
<evidence type="ECO:0000256" key="2">
    <source>
        <dbReference type="ARBA" id="ARBA00022692"/>
    </source>
</evidence>
<keyword evidence="4" id="KW-0472">Membrane</keyword>
<feature type="compositionally biased region" description="Pro residues" evidence="5">
    <location>
        <begin position="63"/>
        <end position="79"/>
    </location>
</feature>
<sequence length="290" mass="31872">MMDRWQRRGLMVSLALHGLLVAVLVVGPAFRAPDRSLPDLPLIEFVPLRLVDEPDFRGGQPQVQPPPARTAPPSPPARQEPPRLEPRPAPPDRVAERRPEPEPRRVAEPRPEPEVQREPRAAPARRLPEVSTRVVTRPVQPRERGGGSADDSARENAAEVRARQEALRQALSRLQELAGSSTEVNVPGPGGEAYANYAQYVKSVYTRAWLVPPDLDVEDATVTASVTIARDGTVVSARIVRGSGHPAVDASVQRTLDRVRSIGREFPAGATEDRRTFTIIFNLRAKRLTG</sequence>
<comment type="caution">
    <text evidence="6">The sequence shown here is derived from an EMBL/GenBank/DDBJ whole genome shotgun (WGS) entry which is preliminary data.</text>
</comment>
<feature type="region of interest" description="Disordered" evidence="5">
    <location>
        <begin position="53"/>
        <end position="162"/>
    </location>
</feature>
<keyword evidence="3" id="KW-1133">Transmembrane helix</keyword>
<feature type="compositionally biased region" description="Basic and acidic residues" evidence="5">
    <location>
        <begin position="93"/>
        <end position="120"/>
    </location>
</feature>